<feature type="transmembrane region" description="Helical" evidence="3">
    <location>
        <begin position="237"/>
        <end position="258"/>
    </location>
</feature>
<evidence type="ECO:0000256" key="2">
    <source>
        <dbReference type="ARBA" id="ARBA00023136"/>
    </source>
</evidence>
<name>A0A329QKR5_9BACL</name>
<keyword evidence="3" id="KW-0812">Transmembrane</keyword>
<proteinExistence type="inferred from homology"/>
<organism evidence="4 5">
    <name type="scientific">Paenibacillus taichungensis</name>
    <dbReference type="NCBI Taxonomy" id="484184"/>
    <lineage>
        <taxon>Bacteria</taxon>
        <taxon>Bacillati</taxon>
        <taxon>Bacillota</taxon>
        <taxon>Bacilli</taxon>
        <taxon>Bacillales</taxon>
        <taxon>Paenibacillaceae</taxon>
        <taxon>Paenibacillus</taxon>
    </lineage>
</organism>
<protein>
    <recommendedName>
        <fullName evidence="6">GerA spore germination protein</fullName>
    </recommendedName>
</protein>
<dbReference type="RefSeq" id="WP_113054858.1">
    <property type="nucleotide sequence ID" value="NZ_QEVW01000014.1"/>
</dbReference>
<dbReference type="Proteomes" id="UP000250642">
    <property type="component" value="Unassembled WGS sequence"/>
</dbReference>
<feature type="transmembrane region" description="Helical" evidence="3">
    <location>
        <begin position="279"/>
        <end position="298"/>
    </location>
</feature>
<feature type="transmembrane region" description="Helical" evidence="3">
    <location>
        <begin position="318"/>
        <end position="337"/>
    </location>
</feature>
<feature type="transmembrane region" description="Helical" evidence="3">
    <location>
        <begin position="372"/>
        <end position="390"/>
    </location>
</feature>
<dbReference type="InterPro" id="IPR004995">
    <property type="entry name" value="Spore_Ger"/>
</dbReference>
<dbReference type="GO" id="GO:0016020">
    <property type="term" value="C:membrane"/>
    <property type="evidence" value="ECO:0007669"/>
    <property type="project" value="InterPro"/>
</dbReference>
<dbReference type="InterPro" id="IPR050768">
    <property type="entry name" value="UPF0353/GerABKA_families"/>
</dbReference>
<dbReference type="Pfam" id="PF03323">
    <property type="entry name" value="GerA"/>
    <property type="match status" value="1"/>
</dbReference>
<evidence type="ECO:0008006" key="6">
    <source>
        <dbReference type="Google" id="ProtNLM"/>
    </source>
</evidence>
<dbReference type="EMBL" id="QEVW01000014">
    <property type="protein sequence ID" value="RAW12883.1"/>
    <property type="molecule type" value="Genomic_DNA"/>
</dbReference>
<reference evidence="4 5" key="1">
    <citation type="submission" date="2018-04" db="EMBL/GenBank/DDBJ databases">
        <title>Paenibacillus taichungensis Genome sequencing and assembly.</title>
        <authorList>
            <person name="Xu J."/>
            <person name="Rensing C."/>
            <person name="Mazhar H.S."/>
        </authorList>
    </citation>
    <scope>NUCLEOTIDE SEQUENCE [LARGE SCALE GENOMIC DNA]</scope>
    <source>
        <strain evidence="4 5">NC1</strain>
    </source>
</reference>
<dbReference type="PANTHER" id="PTHR22550:SF5">
    <property type="entry name" value="LEUCINE ZIPPER PROTEIN 4"/>
    <property type="match status" value="1"/>
</dbReference>
<evidence type="ECO:0000313" key="4">
    <source>
        <dbReference type="EMBL" id="RAW12883.1"/>
    </source>
</evidence>
<comment type="caution">
    <text evidence="4">The sequence shown here is derived from an EMBL/GenBank/DDBJ whole genome shotgun (WGS) entry which is preliminary data.</text>
</comment>
<feature type="transmembrane region" description="Helical" evidence="3">
    <location>
        <begin position="402"/>
        <end position="427"/>
    </location>
</feature>
<dbReference type="PANTHER" id="PTHR22550">
    <property type="entry name" value="SPORE GERMINATION PROTEIN"/>
    <property type="match status" value="1"/>
</dbReference>
<evidence type="ECO:0000256" key="3">
    <source>
        <dbReference type="SAM" id="Phobius"/>
    </source>
</evidence>
<sequence length="448" mass="50263">MQQIHEQDFHNIEKQLKDHFKKSSDFLSKNVVIADQEFRAYYMETLVDLPTTLSTINQAASGDDNGSFQNMFRPFEEEASMSMDEIRNHILHGKLVLFSTEGMAAVMEPEHTDISRSVSAPESENPLQSAYDAFTEDINKNIGLLRKKMISEDLVIERRETGTRSTKKIAMVYLEGVAQAKVIESIREKLEQNKDEELTTVRDLIRILGHPKFSITPTYISSELPGEMVQNLMNGKVVILIDQFSFAFAFPAIITDLWSTTLDVNYPYLFQVFLRTVRAIGALLAITLPGLYIVLNSVNPELLRIQLAITVAKSREGVPYPSLIEMLLVMLLLEMIIEATIRLPKNIGPTITMIGGILLGQAIVQAKLVSNLLIIILVASAIANFVLAGYMNTTGIRMYKYVVMLISSFFGIWGLEAAMIWIILYFATLNTFSVPYLSLSVKGKASDE</sequence>
<evidence type="ECO:0000256" key="1">
    <source>
        <dbReference type="ARBA" id="ARBA00005278"/>
    </source>
</evidence>
<comment type="similarity">
    <text evidence="1">Belongs to the GerABKA family.</text>
</comment>
<dbReference type="GO" id="GO:0009847">
    <property type="term" value="P:spore germination"/>
    <property type="evidence" value="ECO:0007669"/>
    <property type="project" value="InterPro"/>
</dbReference>
<dbReference type="AlphaFoldDB" id="A0A329QKR5"/>
<accession>A0A329QKR5</accession>
<evidence type="ECO:0000313" key="5">
    <source>
        <dbReference type="Proteomes" id="UP000250642"/>
    </source>
</evidence>
<keyword evidence="2 3" id="KW-0472">Membrane</keyword>
<keyword evidence="3" id="KW-1133">Transmembrane helix</keyword>
<dbReference type="PIRSF" id="PIRSF005690">
    <property type="entry name" value="GerBA"/>
    <property type="match status" value="1"/>
</dbReference>
<gene>
    <name evidence="4" type="ORF">DC345_21620</name>
</gene>